<dbReference type="GO" id="GO:0003724">
    <property type="term" value="F:RNA helicase activity"/>
    <property type="evidence" value="ECO:0007669"/>
    <property type="project" value="InterPro"/>
</dbReference>
<keyword evidence="13" id="KW-0255">Endonuclease</keyword>
<evidence type="ECO:0000313" key="24">
    <source>
        <dbReference type="EMBL" id="QFR58251.1"/>
    </source>
</evidence>
<evidence type="ECO:0000256" key="11">
    <source>
        <dbReference type="ARBA" id="ARBA00022723"/>
    </source>
</evidence>
<evidence type="ECO:0000256" key="16">
    <source>
        <dbReference type="ARBA" id="ARBA00022840"/>
    </source>
</evidence>
<name>A0A5P8PNA8_9CIRC</name>
<evidence type="ECO:0000256" key="15">
    <source>
        <dbReference type="ARBA" id="ARBA00022806"/>
    </source>
</evidence>
<comment type="catalytic activity">
    <reaction evidence="22">
        <text>ATP + H2O = ADP + phosphate + H(+)</text>
        <dbReference type="Rhea" id="RHEA:13065"/>
        <dbReference type="ChEBI" id="CHEBI:15377"/>
        <dbReference type="ChEBI" id="CHEBI:15378"/>
        <dbReference type="ChEBI" id="CHEBI:30616"/>
        <dbReference type="ChEBI" id="CHEBI:43474"/>
        <dbReference type="ChEBI" id="CHEBI:456216"/>
    </reaction>
</comment>
<dbReference type="InterPro" id="IPR000605">
    <property type="entry name" value="Helicase_SF3_ssDNA/RNA_vir"/>
</dbReference>
<comment type="cofactor">
    <cofactor evidence="2">
        <name>Mg(2+)</name>
        <dbReference type="ChEBI" id="CHEBI:18420"/>
    </cofactor>
</comment>
<dbReference type="GeneID" id="80536447"/>
<keyword evidence="17" id="KW-0190">Covalent protein-DNA linkage</keyword>
<evidence type="ECO:0000256" key="3">
    <source>
        <dbReference type="ARBA" id="ARBA00004147"/>
    </source>
</evidence>
<keyword evidence="8" id="KW-0548">Nucleotidyltransferase</keyword>
<dbReference type="GO" id="GO:0004519">
    <property type="term" value="F:endonuclease activity"/>
    <property type="evidence" value="ECO:0007669"/>
    <property type="project" value="UniProtKB-KW"/>
</dbReference>
<dbReference type="SUPFAM" id="SSF52540">
    <property type="entry name" value="P-loop containing nucleoside triphosphate hydrolases"/>
    <property type="match status" value="1"/>
</dbReference>
<keyword evidence="6" id="KW-1048">Host nucleus</keyword>
<protein>
    <recommendedName>
        <fullName evidence="5">Replication-associated protein</fullName>
    </recommendedName>
    <alternativeName>
        <fullName evidence="20">ATP-dependent helicase Rep</fullName>
    </alternativeName>
    <alternativeName>
        <fullName evidence="21">RepP</fullName>
    </alternativeName>
</protein>
<evidence type="ECO:0000256" key="8">
    <source>
        <dbReference type="ARBA" id="ARBA00022695"/>
    </source>
</evidence>
<evidence type="ECO:0000256" key="20">
    <source>
        <dbReference type="ARBA" id="ARBA00030754"/>
    </source>
</evidence>
<dbReference type="GO" id="GO:0006260">
    <property type="term" value="P:DNA replication"/>
    <property type="evidence" value="ECO:0007669"/>
    <property type="project" value="UniProtKB-KW"/>
</dbReference>
<keyword evidence="18" id="KW-0238">DNA-binding</keyword>
<dbReference type="GO" id="GO:0016787">
    <property type="term" value="F:hydrolase activity"/>
    <property type="evidence" value="ECO:0007669"/>
    <property type="project" value="UniProtKB-KW"/>
</dbReference>
<sequence>MPRVRRRIKRVCFTLNNYTEDDEQRIQQYANDYEYCIYGREIAPSTGTHHLQGFINFKVRREFATIKRIIGNTAHIEPSNGTDVQNKEYCSKGNNIWEYGKPSKQGKRSDLDSVVETIKSARTLADIVSQHPSMYIRYHRGIEKLFGYIGTRQKREWKTYTTILYGESGVGKSRAALEKAQGNVYYKTRGEWWDNYKGEETVIIDDFYGWIKLDEMLRITDRYALQVPVKGGFVEFLAYHIYITSNKEPLEWYKFTNDNLKKAFIRRLDKIYYCTQYYTEKIKLI</sequence>
<evidence type="ECO:0000256" key="13">
    <source>
        <dbReference type="ARBA" id="ARBA00022759"/>
    </source>
</evidence>
<evidence type="ECO:0000256" key="10">
    <source>
        <dbReference type="ARBA" id="ARBA00022722"/>
    </source>
</evidence>
<evidence type="ECO:0000256" key="1">
    <source>
        <dbReference type="ARBA" id="ARBA00001936"/>
    </source>
</evidence>
<dbReference type="PROSITE" id="PS52020">
    <property type="entry name" value="CRESS_DNA_REP"/>
    <property type="match status" value="1"/>
</dbReference>
<evidence type="ECO:0000256" key="19">
    <source>
        <dbReference type="ARBA" id="ARBA00023268"/>
    </source>
</evidence>
<dbReference type="InterPro" id="IPR049912">
    <property type="entry name" value="CRESS_DNA_REP"/>
</dbReference>
<comment type="subcellular location">
    <subcellularLocation>
        <location evidence="3">Host nucleus</location>
    </subcellularLocation>
</comment>
<dbReference type="RefSeq" id="YP_010798301.1">
    <property type="nucleotide sequence ID" value="NC_076405.1"/>
</dbReference>
<keyword evidence="15" id="KW-0347">Helicase</keyword>
<dbReference type="GO" id="GO:0003723">
    <property type="term" value="F:RNA binding"/>
    <property type="evidence" value="ECO:0007669"/>
    <property type="project" value="InterPro"/>
</dbReference>
<evidence type="ECO:0000256" key="9">
    <source>
        <dbReference type="ARBA" id="ARBA00022705"/>
    </source>
</evidence>
<keyword evidence="9" id="KW-0235">DNA replication</keyword>
<dbReference type="Gene3D" id="3.40.1310.20">
    <property type="match status" value="1"/>
</dbReference>
<accession>A0A5P8PNA8</accession>
<evidence type="ECO:0000256" key="12">
    <source>
        <dbReference type="ARBA" id="ARBA00022741"/>
    </source>
</evidence>
<comment type="cofactor">
    <cofactor evidence="1">
        <name>Mn(2+)</name>
        <dbReference type="ChEBI" id="CHEBI:29035"/>
    </cofactor>
</comment>
<keyword evidence="10" id="KW-0540">Nuclease</keyword>
<evidence type="ECO:0000256" key="14">
    <source>
        <dbReference type="ARBA" id="ARBA00022801"/>
    </source>
</evidence>
<reference evidence="24" key="1">
    <citation type="submission" date="2019-05" db="EMBL/GenBank/DDBJ databases">
        <title>Diverse ssDNA viruses associated with Capybara (Hydrochoerus hydrochaeris) in Brazil.</title>
        <authorList>
            <person name="Fontenele R.S."/>
            <person name="Lamas N.S."/>
            <person name="Lacorte C."/>
            <person name="Varsani A."/>
            <person name="Ribeiro S.G."/>
        </authorList>
    </citation>
    <scope>NUCLEOTIDE SEQUENCE</scope>
    <source>
        <strain evidence="24">Cap1_365</strain>
    </source>
</reference>
<evidence type="ECO:0000256" key="21">
    <source>
        <dbReference type="ARBA" id="ARBA00032243"/>
    </source>
</evidence>
<evidence type="ECO:0000256" key="17">
    <source>
        <dbReference type="ARBA" id="ARBA00023124"/>
    </source>
</evidence>
<dbReference type="GO" id="GO:0042025">
    <property type="term" value="C:host cell nucleus"/>
    <property type="evidence" value="ECO:0007669"/>
    <property type="project" value="UniProtKB-SubCell"/>
</dbReference>
<keyword evidence="7" id="KW-0808">Transferase</keyword>
<evidence type="ECO:0000256" key="4">
    <source>
        <dbReference type="ARBA" id="ARBA00008545"/>
    </source>
</evidence>
<organism evidence="24 25">
    <name type="scientific">Capybara associated cyclovirus 1</name>
    <dbReference type="NCBI Taxonomy" id="2604905"/>
    <lineage>
        <taxon>Viruses</taxon>
        <taxon>Monodnaviria</taxon>
        <taxon>Shotokuvirae</taxon>
        <taxon>Cressdnaviricota</taxon>
        <taxon>Arfiviricetes</taxon>
        <taxon>Cirlivirales</taxon>
        <taxon>Circoviridae</taxon>
        <taxon>Cyclovirus</taxon>
        <taxon>Cyclovirus roedor</taxon>
    </lineage>
</organism>
<feature type="domain" description="CRESS-DNA virus Rep endonuclease" evidence="23">
    <location>
        <begin position="5"/>
        <end position="102"/>
    </location>
</feature>
<gene>
    <name evidence="24" type="primary">rep</name>
</gene>
<keyword evidence="12" id="KW-0547">Nucleotide-binding</keyword>
<evidence type="ECO:0000256" key="22">
    <source>
        <dbReference type="ARBA" id="ARBA00049360"/>
    </source>
</evidence>
<keyword evidence="14" id="KW-0378">Hydrolase</keyword>
<keyword evidence="16" id="KW-0067">ATP-binding</keyword>
<dbReference type="GO" id="GO:0016779">
    <property type="term" value="F:nucleotidyltransferase activity"/>
    <property type="evidence" value="ECO:0007669"/>
    <property type="project" value="UniProtKB-KW"/>
</dbReference>
<evidence type="ECO:0000256" key="5">
    <source>
        <dbReference type="ARBA" id="ARBA00014531"/>
    </source>
</evidence>
<dbReference type="Pfam" id="PF00910">
    <property type="entry name" value="RNA_helicase"/>
    <property type="match status" value="1"/>
</dbReference>
<evidence type="ECO:0000256" key="6">
    <source>
        <dbReference type="ARBA" id="ARBA00022562"/>
    </source>
</evidence>
<dbReference type="InterPro" id="IPR027417">
    <property type="entry name" value="P-loop_NTPase"/>
</dbReference>
<comment type="similarity">
    <text evidence="4">Belongs to the nanoviruses/circoviruses replication-associated protein family.</text>
</comment>
<evidence type="ECO:0000256" key="7">
    <source>
        <dbReference type="ARBA" id="ARBA00022679"/>
    </source>
</evidence>
<dbReference type="Pfam" id="PF02407">
    <property type="entry name" value="Viral_Rep"/>
    <property type="match status" value="1"/>
</dbReference>
<dbReference type="Proteomes" id="UP000683057">
    <property type="component" value="Segment"/>
</dbReference>
<keyword evidence="11" id="KW-0479">Metal-binding</keyword>
<evidence type="ECO:0000256" key="18">
    <source>
        <dbReference type="ARBA" id="ARBA00023125"/>
    </source>
</evidence>
<evidence type="ECO:0000259" key="23">
    <source>
        <dbReference type="PROSITE" id="PS52020"/>
    </source>
</evidence>
<dbReference type="GO" id="GO:0005524">
    <property type="term" value="F:ATP binding"/>
    <property type="evidence" value="ECO:0007669"/>
    <property type="project" value="UniProtKB-KW"/>
</dbReference>
<dbReference type="GO" id="GO:0003677">
    <property type="term" value="F:DNA binding"/>
    <property type="evidence" value="ECO:0007669"/>
    <property type="project" value="UniProtKB-KW"/>
</dbReference>
<evidence type="ECO:0000256" key="2">
    <source>
        <dbReference type="ARBA" id="ARBA00001946"/>
    </source>
</evidence>
<proteinExistence type="inferred from homology"/>
<dbReference type="GO" id="GO:0046872">
    <property type="term" value="F:metal ion binding"/>
    <property type="evidence" value="ECO:0007669"/>
    <property type="project" value="UniProtKB-KW"/>
</dbReference>
<keyword evidence="19" id="KW-0511">Multifunctional enzyme</keyword>
<evidence type="ECO:0000313" key="25">
    <source>
        <dbReference type="Proteomes" id="UP000683057"/>
    </source>
</evidence>
<keyword evidence="25" id="KW-1185">Reference proteome</keyword>
<dbReference type="KEGG" id="vg:80536447"/>
<dbReference type="EMBL" id="MK947371">
    <property type="protein sequence ID" value="QFR58251.1"/>
    <property type="molecule type" value="Genomic_DNA"/>
</dbReference>